<dbReference type="InterPro" id="IPR002931">
    <property type="entry name" value="Transglutaminase-like"/>
</dbReference>
<dbReference type="OrthoDB" id="8595007at2"/>
<dbReference type="EMBL" id="JRLZ01000009">
    <property type="protein sequence ID" value="KGO95532.1"/>
    <property type="molecule type" value="Genomic_DNA"/>
</dbReference>
<keyword evidence="4" id="KW-1185">Reference proteome</keyword>
<dbReference type="SUPFAM" id="SSF54001">
    <property type="entry name" value="Cysteine proteinases"/>
    <property type="match status" value="1"/>
</dbReference>
<evidence type="ECO:0000313" key="3">
    <source>
        <dbReference type="EMBL" id="KGO95532.1"/>
    </source>
</evidence>
<evidence type="ECO:0000313" key="4">
    <source>
        <dbReference type="Proteomes" id="UP000030149"/>
    </source>
</evidence>
<proteinExistence type="predicted"/>
<accession>A0A0A2MS72</accession>
<dbReference type="Gene3D" id="2.60.120.1130">
    <property type="match status" value="1"/>
</dbReference>
<dbReference type="Gene3D" id="3.10.620.30">
    <property type="match status" value="1"/>
</dbReference>
<sequence>MNWYKSLNNVAAVASVLFCIDSYSQTSFKEYKVKYPDYSELILNDVQTYKISIEDDKLKILQDNLSETMILSDIGIHNNKESFTHSDLVKLVGFEAYSIINDKGKEKKIKVTQTNEKFYDDSNVFHSAIKEKQLIFPNLETGAKKVLNYTTEFVDPHLLHKFVFGSGLPIENSSLEITTDKNITIGYKIFNDPENKIEFTKTEKKGKIHYKWTLKNIKPLKSESFAPGFLHFVPHIDVYIKDYSVDGKKTDVLDDVTKLYSYYRGFVNNLNKTEDPALKSLVEKITGDKTTESEKVKSIYYWVKDNIKYVAFEQGYEGFIPREAKLVYERKFGDCKDMASIITAMAHMANINSVYITWIGTRDIPYAYSELATPAVDDHMIATYKKGNEYIFLDGTDKETEFGTPSSFIQGKEALVDENGTFKVVKVPVVSSAKNEVRETLALKINDDVLSGSGTMSFYGYNKGHYLMQIGDATGKTRFEMVKSLVLKGNNKFNLKEYTETNISDKDKPYEVNYNFDLENYVLKVDDEIFVNLNLDKAFESLTLEEDRKYGIELDYLTYNNANYDLEIPKGYAVSYLPKNTNFNNDLMEVEIKYEQKENKIILSTKIKVKKIFFEKSEKDLWNQSVKNLKKAYNESIILKTKK</sequence>
<dbReference type="RefSeq" id="WP_035630526.1">
    <property type="nucleotide sequence ID" value="NZ_AVCS01000013.1"/>
</dbReference>
<dbReference type="Pfam" id="PF01841">
    <property type="entry name" value="Transglut_core"/>
    <property type="match status" value="1"/>
</dbReference>
<evidence type="ECO:0000259" key="1">
    <source>
        <dbReference type="Pfam" id="PF01841"/>
    </source>
</evidence>
<organism evidence="3 4">
    <name type="scientific">Flavobacterium enshiense DK69</name>
    <dbReference type="NCBI Taxonomy" id="1107311"/>
    <lineage>
        <taxon>Bacteria</taxon>
        <taxon>Pseudomonadati</taxon>
        <taxon>Bacteroidota</taxon>
        <taxon>Flavobacteriia</taxon>
        <taxon>Flavobacteriales</taxon>
        <taxon>Flavobacteriaceae</taxon>
        <taxon>Flavobacterium</taxon>
    </lineage>
</organism>
<reference evidence="4" key="1">
    <citation type="submission" date="2013-09" db="EMBL/GenBank/DDBJ databases">
        <authorList>
            <person name="Zeng Z."/>
            <person name="Chen C."/>
        </authorList>
    </citation>
    <scope>NUCLEOTIDE SEQUENCE [LARGE SCALE GENOMIC DNA]</scope>
    <source>
        <strain evidence="4">DK69</strain>
    </source>
</reference>
<dbReference type="InterPro" id="IPR038765">
    <property type="entry name" value="Papain-like_cys_pep_sf"/>
</dbReference>
<dbReference type="eggNOG" id="COG1305">
    <property type="taxonomic scope" value="Bacteria"/>
</dbReference>
<dbReference type="PATRIC" id="fig|1107311.5.peg.491"/>
<dbReference type="Gene3D" id="2.60.40.3140">
    <property type="match status" value="1"/>
</dbReference>
<evidence type="ECO:0000259" key="2">
    <source>
        <dbReference type="Pfam" id="PF12969"/>
    </source>
</evidence>
<dbReference type="AlphaFoldDB" id="A0A0A2MS72"/>
<comment type="caution">
    <text evidence="3">The sequence shown here is derived from an EMBL/GenBank/DDBJ whole genome shotgun (WGS) entry which is preliminary data.</text>
</comment>
<name>A0A0A2MS72_9FLAO</name>
<dbReference type="Pfam" id="PF12969">
    <property type="entry name" value="DUF3857"/>
    <property type="match status" value="1"/>
</dbReference>
<gene>
    <name evidence="3" type="ORF">Q767_09850</name>
</gene>
<evidence type="ECO:0008006" key="5">
    <source>
        <dbReference type="Google" id="ProtNLM"/>
    </source>
</evidence>
<reference evidence="3 4" key="2">
    <citation type="journal article" date="2015" name="Stand. Genomic Sci.">
        <title>High quality draft genomic sequence of Flavobacterium enshiense DK69(T) and comparison among Flavobacterium genomes.</title>
        <authorList>
            <person name="Zeng Z."/>
            <person name="Chen C."/>
            <person name="Du H."/>
            <person name="Wang G."/>
            <person name="Li M."/>
        </authorList>
    </citation>
    <scope>NUCLEOTIDE SEQUENCE [LARGE SCALE GENOMIC DNA]</scope>
    <source>
        <strain evidence="3 4">DK69</strain>
    </source>
</reference>
<dbReference type="InterPro" id="IPR024618">
    <property type="entry name" value="DUF3857"/>
</dbReference>
<protein>
    <recommendedName>
        <fullName evidence="5">Transglutaminase</fullName>
    </recommendedName>
</protein>
<dbReference type="STRING" id="1107311.Q767_09850"/>
<feature type="domain" description="Transglutaminase-like" evidence="1">
    <location>
        <begin position="280"/>
        <end position="359"/>
    </location>
</feature>
<feature type="domain" description="DUF3857" evidence="2">
    <location>
        <begin position="98"/>
        <end position="220"/>
    </location>
</feature>
<dbReference type="Proteomes" id="UP000030149">
    <property type="component" value="Unassembled WGS sequence"/>
</dbReference>